<feature type="transmembrane region" description="Helical" evidence="9">
    <location>
        <begin position="471"/>
        <end position="491"/>
    </location>
</feature>
<dbReference type="Proteomes" id="UP001281130">
    <property type="component" value="Unassembled WGS sequence"/>
</dbReference>
<evidence type="ECO:0000256" key="4">
    <source>
        <dbReference type="ARBA" id="ARBA00022475"/>
    </source>
</evidence>
<feature type="transmembrane region" description="Helical" evidence="9">
    <location>
        <begin position="50"/>
        <end position="69"/>
    </location>
</feature>
<keyword evidence="5 9" id="KW-0812">Transmembrane</keyword>
<name>A0A023X014_RUBRA</name>
<accession>A0A023X014</accession>
<reference evidence="10 12" key="1">
    <citation type="submission" date="2014-03" db="EMBL/GenBank/DDBJ databases">
        <title>Complete genome sequence of the Radio-Resistant Rubrobacter radiotolerans RSPS-4.</title>
        <authorList>
            <person name="Egas C.C."/>
            <person name="Barroso C.C."/>
            <person name="Froufe H.J.C."/>
            <person name="Pacheco J.J."/>
            <person name="Albuquerque L.L."/>
            <person name="da Costa M.M.S."/>
        </authorList>
    </citation>
    <scope>NUCLEOTIDE SEQUENCE [LARGE SCALE GENOMIC DNA]</scope>
    <source>
        <strain evidence="10 12">RSPS-4</strain>
    </source>
</reference>
<dbReference type="EMBL" id="JAWXXX010000001">
    <property type="protein sequence ID" value="MDX5892771.1"/>
    <property type="molecule type" value="Genomic_DNA"/>
</dbReference>
<evidence type="ECO:0000313" key="11">
    <source>
        <dbReference type="EMBL" id="MDX5892771.1"/>
    </source>
</evidence>
<dbReference type="InterPro" id="IPR000060">
    <property type="entry name" value="BCCT_transptr"/>
</dbReference>
<evidence type="ECO:0000256" key="9">
    <source>
        <dbReference type="SAM" id="Phobius"/>
    </source>
</evidence>
<comment type="similarity">
    <text evidence="2">Belongs to the BCCT transporter (TC 2.A.15) family.</text>
</comment>
<evidence type="ECO:0000256" key="8">
    <source>
        <dbReference type="SAM" id="MobiDB-lite"/>
    </source>
</evidence>
<feature type="transmembrane region" description="Helical" evidence="9">
    <location>
        <begin position="318"/>
        <end position="335"/>
    </location>
</feature>
<organism evidence="10 12">
    <name type="scientific">Rubrobacter radiotolerans</name>
    <name type="common">Arthrobacter radiotolerans</name>
    <dbReference type="NCBI Taxonomy" id="42256"/>
    <lineage>
        <taxon>Bacteria</taxon>
        <taxon>Bacillati</taxon>
        <taxon>Actinomycetota</taxon>
        <taxon>Rubrobacteria</taxon>
        <taxon>Rubrobacterales</taxon>
        <taxon>Rubrobacteraceae</taxon>
        <taxon>Rubrobacter</taxon>
    </lineage>
</organism>
<evidence type="ECO:0000256" key="6">
    <source>
        <dbReference type="ARBA" id="ARBA00022989"/>
    </source>
</evidence>
<dbReference type="AlphaFoldDB" id="A0A023X014"/>
<feature type="transmembrane region" description="Helical" evidence="9">
    <location>
        <begin position="231"/>
        <end position="251"/>
    </location>
</feature>
<dbReference type="PROSITE" id="PS01303">
    <property type="entry name" value="BCCT"/>
    <property type="match status" value="1"/>
</dbReference>
<evidence type="ECO:0000256" key="3">
    <source>
        <dbReference type="ARBA" id="ARBA00022448"/>
    </source>
</evidence>
<feature type="transmembrane region" description="Helical" evidence="9">
    <location>
        <begin position="190"/>
        <end position="211"/>
    </location>
</feature>
<dbReference type="eggNOG" id="COG1292">
    <property type="taxonomic scope" value="Bacteria"/>
</dbReference>
<evidence type="ECO:0000256" key="5">
    <source>
        <dbReference type="ARBA" id="ARBA00022692"/>
    </source>
</evidence>
<evidence type="ECO:0000313" key="10">
    <source>
        <dbReference type="EMBL" id="AHY45360.1"/>
    </source>
</evidence>
<dbReference type="RefSeq" id="WP_038679928.1">
    <property type="nucleotide sequence ID" value="NZ_CP007514.1"/>
</dbReference>
<dbReference type="GO" id="GO:0022857">
    <property type="term" value="F:transmembrane transporter activity"/>
    <property type="evidence" value="ECO:0007669"/>
    <property type="project" value="InterPro"/>
</dbReference>
<dbReference type="PATRIC" id="fig|42256.3.peg.76"/>
<comment type="subcellular location">
    <subcellularLocation>
        <location evidence="1">Cell membrane</location>
        <topology evidence="1">Multi-pass membrane protein</topology>
    </subcellularLocation>
</comment>
<keyword evidence="6 9" id="KW-1133">Transmembrane helix</keyword>
<feature type="transmembrane region" description="Helical" evidence="9">
    <location>
        <begin position="263"/>
        <end position="283"/>
    </location>
</feature>
<dbReference type="EMBL" id="CP007514">
    <property type="protein sequence ID" value="AHY45360.1"/>
    <property type="molecule type" value="Genomic_DNA"/>
</dbReference>
<evidence type="ECO:0000313" key="12">
    <source>
        <dbReference type="Proteomes" id="UP000025229"/>
    </source>
</evidence>
<proteinExistence type="inferred from homology"/>
<dbReference type="OrthoDB" id="9775735at2"/>
<protein>
    <submittedName>
        <fullName evidence="11">BCCT family transporter</fullName>
    </submittedName>
    <submittedName>
        <fullName evidence="10">Bcct: transporter, betaine/carnitine/choline transporter (BCCT) family</fullName>
    </submittedName>
</protein>
<dbReference type="STRING" id="42256.RradSPS_0077"/>
<dbReference type="Proteomes" id="UP000025229">
    <property type="component" value="Chromosome"/>
</dbReference>
<feature type="transmembrane region" description="Helical" evidence="9">
    <location>
        <begin position="442"/>
        <end position="465"/>
    </location>
</feature>
<reference evidence="11" key="2">
    <citation type="submission" date="2023-11" db="EMBL/GenBank/DDBJ databases">
        <title>MicrobeMod: A computational toolkit for identifying prokaryotic methylation and restriction-modification with nanopore sequencing.</title>
        <authorList>
            <person name="Crits-Christoph A."/>
            <person name="Kang S.C."/>
            <person name="Lee H."/>
            <person name="Ostrov N."/>
        </authorList>
    </citation>
    <scope>NUCLEOTIDE SEQUENCE</scope>
    <source>
        <strain evidence="11">ATCC 51242</strain>
    </source>
</reference>
<gene>
    <name evidence="10" type="ORF">RradSPS_0077</name>
    <name evidence="11" type="ORF">SIL72_01895</name>
</gene>
<feature type="transmembrane region" description="Helical" evidence="9">
    <location>
        <begin position="12"/>
        <end position="38"/>
    </location>
</feature>
<feature type="transmembrane region" description="Helical" evidence="9">
    <location>
        <begin position="398"/>
        <end position="421"/>
    </location>
</feature>
<dbReference type="Pfam" id="PF02028">
    <property type="entry name" value="BCCT"/>
    <property type="match status" value="1"/>
</dbReference>
<keyword evidence="7 9" id="KW-0472">Membrane</keyword>
<keyword evidence="12" id="KW-1185">Reference proteome</keyword>
<feature type="transmembrane region" description="Helical" evidence="9">
    <location>
        <begin position="145"/>
        <end position="163"/>
    </location>
</feature>
<dbReference type="HOGENOM" id="CLU_010118_5_0_11"/>
<feature type="transmembrane region" description="Helical" evidence="9">
    <location>
        <begin position="89"/>
        <end position="110"/>
    </location>
</feature>
<dbReference type="PANTHER" id="PTHR30047">
    <property type="entry name" value="HIGH-AFFINITY CHOLINE TRANSPORT PROTEIN-RELATED"/>
    <property type="match status" value="1"/>
</dbReference>
<feature type="region of interest" description="Disordered" evidence="8">
    <location>
        <begin position="509"/>
        <end position="532"/>
    </location>
</feature>
<sequence length="532" mass="56903">MVERFRSQVGTVFWVSLAFSVVFVVWGVFFTASLAAVFDATLTYVVSSFGWVYLIAVTGFLVFVAYLALSRHGRIRLGKDDERPEFSTIAWISMLFAAGVGLSFLFWGVAEPASHLGTTPYGLAEPNTTEAAGLSLQYTFFHWGLHPWAVYAVVAMAIAYFSFRKGGGSLISATLRPLFGDRVEGALGKVVDVLAIVAVLFGVATALGIGAQQMNGGLSYVFGAPADSLPVQFVVIAVLTLAFLISAATGINRGIKILSLVNVTLAFLLMLFVLFAGPTVFLMETFTESIGRYLGELAPMSFQTEAFGDGSWAEAWTLFYWAWWVSWAPFVGTFIARISKGRTIREFVMGVIFAPTIVSFVWFTVFGGTAIHLDLFGNGAIAETAATNLPQALFDTLASLPLGFLISIVALVLVSIFFVTSGDSATFVLGSMSTGGSENPSALVKIAWGLVIALFASILLVAGGLQALQTATITAAVPFAVVMIAICFSLYKSLAAEARESEEARRSLLERGAERLSRPSGGVANPAPSRDR</sequence>
<feature type="transmembrane region" description="Helical" evidence="9">
    <location>
        <begin position="347"/>
        <end position="366"/>
    </location>
</feature>
<evidence type="ECO:0000256" key="7">
    <source>
        <dbReference type="ARBA" id="ARBA00023136"/>
    </source>
</evidence>
<dbReference type="PANTHER" id="PTHR30047:SF7">
    <property type="entry name" value="HIGH-AFFINITY CHOLINE TRANSPORT PROTEIN"/>
    <property type="match status" value="1"/>
</dbReference>
<evidence type="ECO:0000256" key="1">
    <source>
        <dbReference type="ARBA" id="ARBA00004651"/>
    </source>
</evidence>
<dbReference type="GO" id="GO:0005886">
    <property type="term" value="C:plasma membrane"/>
    <property type="evidence" value="ECO:0007669"/>
    <property type="project" value="UniProtKB-SubCell"/>
</dbReference>
<evidence type="ECO:0000256" key="2">
    <source>
        <dbReference type="ARBA" id="ARBA00005658"/>
    </source>
</evidence>
<keyword evidence="3" id="KW-0813">Transport</keyword>
<keyword evidence="4" id="KW-1003">Cell membrane</keyword>
<dbReference type="NCBIfam" id="TIGR00842">
    <property type="entry name" value="bcct"/>
    <property type="match status" value="1"/>
</dbReference>
<dbReference type="InterPro" id="IPR018093">
    <property type="entry name" value="BCCT_CS"/>
</dbReference>
<dbReference type="KEGG" id="rrd:RradSPS_0077"/>